<gene>
    <name evidence="7" type="ORF">EDS130_LOCUS5603</name>
    <name evidence="8" type="ORF">XAT740_LOCUS29253</name>
</gene>
<dbReference type="Pfam" id="PF00782">
    <property type="entry name" value="DSPc"/>
    <property type="match status" value="1"/>
</dbReference>
<comment type="similarity">
    <text evidence="1">Belongs to the protein-tyrosine phosphatase family. Non-receptor class dual specificity subfamily.</text>
</comment>
<keyword evidence="2" id="KW-0378">Hydrolase</keyword>
<dbReference type="AlphaFoldDB" id="A0A815EMN2"/>
<dbReference type="OrthoDB" id="285418at2759"/>
<feature type="compositionally biased region" description="Polar residues" evidence="4">
    <location>
        <begin position="245"/>
        <end position="254"/>
    </location>
</feature>
<feature type="domain" description="Tyrosine-protein phosphatase" evidence="5">
    <location>
        <begin position="3"/>
        <end position="142"/>
    </location>
</feature>
<dbReference type="PROSITE" id="PS00383">
    <property type="entry name" value="TYR_PHOSPHATASE_1"/>
    <property type="match status" value="1"/>
</dbReference>
<feature type="region of interest" description="Disordered" evidence="4">
    <location>
        <begin position="179"/>
        <end position="269"/>
    </location>
</feature>
<feature type="compositionally biased region" description="Low complexity" evidence="4">
    <location>
        <begin position="255"/>
        <end position="266"/>
    </location>
</feature>
<dbReference type="Proteomes" id="UP000663852">
    <property type="component" value="Unassembled WGS sequence"/>
</dbReference>
<dbReference type="EMBL" id="CAJNOJ010000015">
    <property type="protein sequence ID" value="CAF0816036.1"/>
    <property type="molecule type" value="Genomic_DNA"/>
</dbReference>
<dbReference type="EMBL" id="CAJNOR010002539">
    <property type="protein sequence ID" value="CAF1308516.1"/>
    <property type="molecule type" value="Genomic_DNA"/>
</dbReference>
<evidence type="ECO:0000256" key="1">
    <source>
        <dbReference type="ARBA" id="ARBA00008601"/>
    </source>
</evidence>
<dbReference type="PROSITE" id="PS50056">
    <property type="entry name" value="TYR_PHOSPHATASE_2"/>
    <property type="match status" value="1"/>
</dbReference>
<comment type="caution">
    <text evidence="8">The sequence shown here is derived from an EMBL/GenBank/DDBJ whole genome shotgun (WGS) entry which is preliminary data.</text>
</comment>
<dbReference type="InterPro" id="IPR020422">
    <property type="entry name" value="TYR_PHOSPHATASE_DUAL_dom"/>
</dbReference>
<dbReference type="InterPro" id="IPR029021">
    <property type="entry name" value="Prot-tyrosine_phosphatase-like"/>
</dbReference>
<feature type="compositionally biased region" description="Polar residues" evidence="4">
    <location>
        <begin position="179"/>
        <end position="229"/>
    </location>
</feature>
<reference evidence="8" key="1">
    <citation type="submission" date="2021-02" db="EMBL/GenBank/DDBJ databases">
        <authorList>
            <person name="Nowell W R."/>
        </authorList>
    </citation>
    <scope>NUCLEOTIDE SEQUENCE</scope>
</reference>
<dbReference type="PANTHER" id="PTHR45961">
    <property type="entry name" value="IP21249P"/>
    <property type="match status" value="1"/>
</dbReference>
<organism evidence="8 9">
    <name type="scientific">Adineta ricciae</name>
    <name type="common">Rotifer</name>
    <dbReference type="NCBI Taxonomy" id="249248"/>
    <lineage>
        <taxon>Eukaryota</taxon>
        <taxon>Metazoa</taxon>
        <taxon>Spiralia</taxon>
        <taxon>Gnathifera</taxon>
        <taxon>Rotifera</taxon>
        <taxon>Eurotatoria</taxon>
        <taxon>Bdelloidea</taxon>
        <taxon>Adinetida</taxon>
        <taxon>Adinetidae</taxon>
        <taxon>Adineta</taxon>
    </lineage>
</organism>
<keyword evidence="9" id="KW-1185">Reference proteome</keyword>
<dbReference type="Gene3D" id="3.90.190.10">
    <property type="entry name" value="Protein tyrosine phosphatase superfamily"/>
    <property type="match status" value="1"/>
</dbReference>
<evidence type="ECO:0000313" key="9">
    <source>
        <dbReference type="Proteomes" id="UP000663828"/>
    </source>
</evidence>
<dbReference type="GO" id="GO:0004721">
    <property type="term" value="F:phosphoprotein phosphatase activity"/>
    <property type="evidence" value="ECO:0007669"/>
    <property type="project" value="UniProtKB-KW"/>
</dbReference>
<evidence type="ECO:0000256" key="4">
    <source>
        <dbReference type="SAM" id="MobiDB-lite"/>
    </source>
</evidence>
<dbReference type="SMART" id="SM00195">
    <property type="entry name" value="DSPc"/>
    <property type="match status" value="1"/>
</dbReference>
<name>A0A815EMN2_ADIRI</name>
<evidence type="ECO:0000259" key="5">
    <source>
        <dbReference type="PROSITE" id="PS50054"/>
    </source>
</evidence>
<evidence type="ECO:0000256" key="3">
    <source>
        <dbReference type="ARBA" id="ARBA00022912"/>
    </source>
</evidence>
<feature type="compositionally biased region" description="Low complexity" evidence="4">
    <location>
        <begin position="230"/>
        <end position="244"/>
    </location>
</feature>
<protein>
    <recommendedName>
        <fullName evidence="10">Protein-tyrosine-phosphatase</fullName>
    </recommendedName>
</protein>
<proteinExistence type="inferred from homology"/>
<dbReference type="InterPro" id="IPR016130">
    <property type="entry name" value="Tyr_Pase_AS"/>
</dbReference>
<evidence type="ECO:0008006" key="10">
    <source>
        <dbReference type="Google" id="ProtNLM"/>
    </source>
</evidence>
<evidence type="ECO:0000313" key="7">
    <source>
        <dbReference type="EMBL" id="CAF0816036.1"/>
    </source>
</evidence>
<evidence type="ECO:0000256" key="2">
    <source>
        <dbReference type="ARBA" id="ARBA00022801"/>
    </source>
</evidence>
<dbReference type="GO" id="GO:0005737">
    <property type="term" value="C:cytoplasm"/>
    <property type="evidence" value="ECO:0007669"/>
    <property type="project" value="TreeGrafter"/>
</dbReference>
<evidence type="ECO:0000313" key="8">
    <source>
        <dbReference type="EMBL" id="CAF1308516.1"/>
    </source>
</evidence>
<feature type="domain" description="Tyrosine specific protein phosphatases" evidence="6">
    <location>
        <begin position="63"/>
        <end position="120"/>
    </location>
</feature>
<dbReference type="InterPro" id="IPR000387">
    <property type="entry name" value="Tyr_Pase_dom"/>
</dbReference>
<keyword evidence="3" id="KW-0904">Protein phosphatase</keyword>
<dbReference type="InterPro" id="IPR052103">
    <property type="entry name" value="Dual_spec_Phospatases"/>
</dbReference>
<dbReference type="SUPFAM" id="SSF52799">
    <property type="entry name" value="(Phosphotyrosine protein) phosphatases II"/>
    <property type="match status" value="1"/>
</dbReference>
<dbReference type="CDD" id="cd14498">
    <property type="entry name" value="DSP"/>
    <property type="match status" value="1"/>
</dbReference>
<dbReference type="InterPro" id="IPR000340">
    <property type="entry name" value="Dual-sp_phosphatase_cat-dom"/>
</dbReference>
<dbReference type="PANTHER" id="PTHR45961:SF6">
    <property type="entry name" value="IP21249P"/>
    <property type="match status" value="1"/>
</dbReference>
<dbReference type="Proteomes" id="UP000663828">
    <property type="component" value="Unassembled WGS sequence"/>
</dbReference>
<evidence type="ECO:0000259" key="6">
    <source>
        <dbReference type="PROSITE" id="PS50056"/>
    </source>
</evidence>
<accession>A0A815EMN2</accession>
<sequence>MLGITEVIENLYISGLESRQAILNKGIRCVINISSECPVQDLGPSVEYEKVSIHDVPTTSIHPHFDRLTDRIHQNLQQGKKTLVHCYVGRSRSATIILAYLMKYKQMPLRDAFHYLRSRRHIIGPNFGFIKQLIAYEKSLFGYTTVSFVNTSFGAVPDIYVTTSASAPRRPLAATNTIPVQRSTTTSNTLARPRSTSRPALSFSPTRSTFAYSSSPSLALQPRQTSFHQRTTASASPTRSPTISNYSNRYNLGVTNSNPNSTNNRPITASSSYQIPINVSYRSTSSIRQPFEPTRMTSTINKPYAVTREFSIPAKMVNPVRNVSYVPSSYNRYH</sequence>
<dbReference type="PROSITE" id="PS50054">
    <property type="entry name" value="TYR_PHOSPHATASE_DUAL"/>
    <property type="match status" value="1"/>
</dbReference>